<name>A0A182PUJ6_9DIPT</name>
<reference evidence="2" key="1">
    <citation type="submission" date="2013-03" db="EMBL/GenBank/DDBJ databases">
        <title>The Genome Sequence of Anopheles epiroticus epiroticus2.</title>
        <authorList>
            <consortium name="The Broad Institute Genomics Platform"/>
            <person name="Neafsey D.E."/>
            <person name="Howell P."/>
            <person name="Walker B."/>
            <person name="Young S.K."/>
            <person name="Zeng Q."/>
            <person name="Gargeya S."/>
            <person name="Fitzgerald M."/>
            <person name="Haas B."/>
            <person name="Abouelleil A."/>
            <person name="Allen A.W."/>
            <person name="Alvarado L."/>
            <person name="Arachchi H.M."/>
            <person name="Berlin A.M."/>
            <person name="Chapman S.B."/>
            <person name="Gainer-Dewar J."/>
            <person name="Goldberg J."/>
            <person name="Griggs A."/>
            <person name="Gujja S."/>
            <person name="Hansen M."/>
            <person name="Howarth C."/>
            <person name="Imamovic A."/>
            <person name="Ireland A."/>
            <person name="Larimer J."/>
            <person name="McCowan C."/>
            <person name="Murphy C."/>
            <person name="Pearson M."/>
            <person name="Poon T.W."/>
            <person name="Priest M."/>
            <person name="Roberts A."/>
            <person name="Saif S."/>
            <person name="Shea T."/>
            <person name="Sisk P."/>
            <person name="Sykes S."/>
            <person name="Wortman J."/>
            <person name="Nusbaum C."/>
            <person name="Birren B."/>
        </authorList>
    </citation>
    <scope>NUCLEOTIDE SEQUENCE [LARGE SCALE GENOMIC DNA]</scope>
    <source>
        <strain evidence="2">Epiroticus2</strain>
    </source>
</reference>
<protein>
    <submittedName>
        <fullName evidence="1">Uncharacterized protein</fullName>
    </submittedName>
</protein>
<dbReference type="EnsemblMetazoa" id="AEPI010633-RA">
    <property type="protein sequence ID" value="AEPI010633-PA"/>
    <property type="gene ID" value="AEPI010633"/>
</dbReference>
<organism evidence="1 2">
    <name type="scientific">Anopheles epiroticus</name>
    <dbReference type="NCBI Taxonomy" id="199890"/>
    <lineage>
        <taxon>Eukaryota</taxon>
        <taxon>Metazoa</taxon>
        <taxon>Ecdysozoa</taxon>
        <taxon>Arthropoda</taxon>
        <taxon>Hexapoda</taxon>
        <taxon>Insecta</taxon>
        <taxon>Pterygota</taxon>
        <taxon>Neoptera</taxon>
        <taxon>Endopterygota</taxon>
        <taxon>Diptera</taxon>
        <taxon>Nematocera</taxon>
        <taxon>Culicoidea</taxon>
        <taxon>Culicidae</taxon>
        <taxon>Anophelinae</taxon>
        <taxon>Anopheles</taxon>
    </lineage>
</organism>
<proteinExistence type="predicted"/>
<sequence>MFQKMRGYCLKPLPRSESKYRRSRVVNFGIKGLRPSSNLIFENLFPRMTLLQSKCRLTGFPYIRDLLNNCGLFLYGCKTCHRLR</sequence>
<dbReference type="AlphaFoldDB" id="A0A182PUJ6"/>
<dbReference type="VEuPathDB" id="VectorBase:AEPI010633"/>
<reference evidence="1" key="2">
    <citation type="submission" date="2020-05" db="UniProtKB">
        <authorList>
            <consortium name="EnsemblMetazoa"/>
        </authorList>
    </citation>
    <scope>IDENTIFICATION</scope>
    <source>
        <strain evidence="1">Epiroticus2</strain>
    </source>
</reference>
<accession>A0A182PUJ6</accession>
<evidence type="ECO:0000313" key="2">
    <source>
        <dbReference type="Proteomes" id="UP000075885"/>
    </source>
</evidence>
<dbReference type="Proteomes" id="UP000075885">
    <property type="component" value="Unassembled WGS sequence"/>
</dbReference>
<keyword evidence="2" id="KW-1185">Reference proteome</keyword>
<evidence type="ECO:0000313" key="1">
    <source>
        <dbReference type="EnsemblMetazoa" id="AEPI010633-PA"/>
    </source>
</evidence>